<proteinExistence type="predicted"/>
<dbReference type="Proteomes" id="UP000236546">
    <property type="component" value="Unassembled WGS sequence"/>
</dbReference>
<evidence type="ECO:0000256" key="1">
    <source>
        <dbReference type="SAM" id="MobiDB-lite"/>
    </source>
</evidence>
<dbReference type="SUPFAM" id="SSF56219">
    <property type="entry name" value="DNase I-like"/>
    <property type="match status" value="1"/>
</dbReference>
<dbReference type="OrthoDB" id="5244787at2759"/>
<dbReference type="PANTHER" id="PTHR33481:SF1">
    <property type="entry name" value="ENDONUCLEASE_EXONUCLEASE_PHOSPHATASE DOMAIN-CONTAINING PROTEIN-RELATED"/>
    <property type="match status" value="1"/>
</dbReference>
<evidence type="ECO:0000313" key="4">
    <source>
        <dbReference type="Proteomes" id="UP000236546"/>
    </source>
</evidence>
<dbReference type="Pfam" id="PF14529">
    <property type="entry name" value="Exo_endo_phos_2"/>
    <property type="match status" value="1"/>
</dbReference>
<dbReference type="EMBL" id="MTYH01000128">
    <property type="protein sequence ID" value="PNP37742.1"/>
    <property type="molecule type" value="Genomic_DNA"/>
</dbReference>
<dbReference type="PANTHER" id="PTHR33481">
    <property type="entry name" value="REVERSE TRANSCRIPTASE"/>
    <property type="match status" value="1"/>
</dbReference>
<dbReference type="Gene3D" id="3.60.10.10">
    <property type="entry name" value="Endonuclease/exonuclease/phosphatase"/>
    <property type="match status" value="1"/>
</dbReference>
<sequence>MPKRSMRLAKATAKAIEMNRRDGRMPKDAEKRTTKRTRRASSTDTDFEPTINVRSEAAGDDSERALLGRVLEELKHLKEESIKQQELICKLECEIVNTKEQLKHVVTQLEATTQTTITSPSPVHGRSSYADVARTPPDSLPSNIRTLSSGVTTPSNSSESLFCTVDVSKVGVEERSRVTPGEIRAAVESEVREEKELPAWRCRAVTQDLKASHRIRIVCRDEAEHLMIKRIVEKRLPRSVRVLRDEYYPIKVDGVSRSAVLDELGKELPGLNDMLSSENATEVVKVSWLSDRLLKDHGSIVVYLKKAPEAGRFLREGYFYAGGLSGQTSAFTRRQRPNQCYNCQELADHKPFNVRSRRSAEDAPGRVTTIVLALRPFQNVPCVVGHTNHSAKLAGGFTHLIMGKSLRIIQLNVQKRSEIHDSLMNDEEIQDAAVVAVQEPWAWKINGRLLTTPMAHHKWTKIVPTICREDNRWPIRSMLWVRKDLEAEQVPIESSDLTAVVLRLPEKWVLIVSVYVEGVDKQALTDTCHLLRQVIADARRGVGQQVDVVIVGDFNRHDQLWGGNEILPARQGEADEIIELMTEFSLSSLLPRGAKTWKGRDSEGRVRETTIDLVFASQDLANDLVKCGPHATDHGSDHRTIETIFETEVPEPIPQERLLWKNAPWKKISARVAAGLDGIPTEGTVQLQTDRLMSAVLEAVHALTPKPKPSAYAKRWWTTDLTQLRRIHTYWRSRARTERRAGRGVLELEVTAKAAAKQYHNAIRQQKKSYWDAFLKDKDNIWEAAKYLDPSVGTAFGKVPQLVRADKSRTASNEEQATELLATFFPLPDGIEDEGDRPQRPPVPMPDLTMEEIEWQLLQAKPWKAPGDDGLPVIVWKNIWPVVKHRVLAIFQASLEEGVLPDQWRHAKIIPLKKPDKPDYALAKAWRPISLLSTLGKLLEAVLAERLSHAVETYGLLPTNHFGARK</sequence>
<evidence type="ECO:0000259" key="2">
    <source>
        <dbReference type="Pfam" id="PF14529"/>
    </source>
</evidence>
<feature type="domain" description="Endonuclease/exonuclease/phosphatase" evidence="2">
    <location>
        <begin position="510"/>
        <end position="641"/>
    </location>
</feature>
<dbReference type="InterPro" id="IPR036691">
    <property type="entry name" value="Endo/exonu/phosph_ase_sf"/>
</dbReference>
<protein>
    <recommendedName>
        <fullName evidence="2">Endonuclease/exonuclease/phosphatase domain-containing protein</fullName>
    </recommendedName>
</protein>
<accession>A0A2K0SWT5</accession>
<comment type="caution">
    <text evidence="3">The sequence shown here is derived from an EMBL/GenBank/DDBJ whole genome shotgun (WGS) entry which is preliminary data.</text>
</comment>
<dbReference type="AlphaFoldDB" id="A0A2K0SWT5"/>
<dbReference type="GO" id="GO:0003824">
    <property type="term" value="F:catalytic activity"/>
    <property type="evidence" value="ECO:0007669"/>
    <property type="project" value="InterPro"/>
</dbReference>
<feature type="region of interest" description="Disordered" evidence="1">
    <location>
        <begin position="116"/>
        <end position="152"/>
    </location>
</feature>
<feature type="compositionally biased region" description="Basic and acidic residues" evidence="1">
    <location>
        <begin position="17"/>
        <end position="32"/>
    </location>
</feature>
<dbReference type="InterPro" id="IPR005135">
    <property type="entry name" value="Endo/exonuclease/phosphatase"/>
</dbReference>
<reference evidence="3 4" key="1">
    <citation type="submission" date="2017-02" db="EMBL/GenBank/DDBJ databases">
        <title>Genomes of Trichoderma spp. with biocontrol activity.</title>
        <authorList>
            <person name="Gardiner D."/>
            <person name="Kazan K."/>
            <person name="Vos C."/>
            <person name="Harvey P."/>
        </authorList>
    </citation>
    <scope>NUCLEOTIDE SEQUENCE [LARGE SCALE GENOMIC DNA]</scope>
    <source>
        <strain evidence="3 4">A5MH</strain>
    </source>
</reference>
<feature type="region of interest" description="Disordered" evidence="1">
    <location>
        <begin position="1"/>
        <end position="48"/>
    </location>
</feature>
<evidence type="ECO:0000313" key="3">
    <source>
        <dbReference type="EMBL" id="PNP37742.1"/>
    </source>
</evidence>
<organism evidence="3 4">
    <name type="scientific">Trichoderma gamsii</name>
    <dbReference type="NCBI Taxonomy" id="398673"/>
    <lineage>
        <taxon>Eukaryota</taxon>
        <taxon>Fungi</taxon>
        <taxon>Dikarya</taxon>
        <taxon>Ascomycota</taxon>
        <taxon>Pezizomycotina</taxon>
        <taxon>Sordariomycetes</taxon>
        <taxon>Hypocreomycetidae</taxon>
        <taxon>Hypocreales</taxon>
        <taxon>Hypocreaceae</taxon>
        <taxon>Trichoderma</taxon>
    </lineage>
</organism>
<feature type="compositionally biased region" description="Polar residues" evidence="1">
    <location>
        <begin position="140"/>
        <end position="152"/>
    </location>
</feature>
<name>A0A2K0SWT5_9HYPO</name>
<gene>
    <name evidence="3" type="ORF">TGAMA5MH_10343</name>
</gene>